<dbReference type="OrthoDB" id="9795204at2"/>
<protein>
    <recommendedName>
        <fullName evidence="3">Metal-binding protein</fullName>
    </recommendedName>
</protein>
<evidence type="ECO:0008006" key="3">
    <source>
        <dbReference type="Google" id="ProtNLM"/>
    </source>
</evidence>
<evidence type="ECO:0000313" key="2">
    <source>
        <dbReference type="Proteomes" id="UP000233535"/>
    </source>
</evidence>
<dbReference type="Pfam" id="PF08901">
    <property type="entry name" value="DUF1847"/>
    <property type="match status" value="1"/>
</dbReference>
<gene>
    <name evidence="1" type="ORF">BZG02_03105</name>
</gene>
<keyword evidence="2" id="KW-1185">Reference proteome</keyword>
<accession>A0A2N3I3H0</accession>
<dbReference type="Proteomes" id="UP000233535">
    <property type="component" value="Unassembled WGS sequence"/>
</dbReference>
<dbReference type="RefSeq" id="WP_101259952.1">
    <property type="nucleotide sequence ID" value="NZ_MVDD01000002.1"/>
</dbReference>
<proteinExistence type="predicted"/>
<organism evidence="1 2">
    <name type="scientific">Labilibaculum filiforme</name>
    <dbReference type="NCBI Taxonomy" id="1940526"/>
    <lineage>
        <taxon>Bacteria</taxon>
        <taxon>Pseudomonadati</taxon>
        <taxon>Bacteroidota</taxon>
        <taxon>Bacteroidia</taxon>
        <taxon>Marinilabiliales</taxon>
        <taxon>Marinifilaceae</taxon>
        <taxon>Labilibaculum</taxon>
    </lineage>
</organism>
<comment type="caution">
    <text evidence="1">The sequence shown here is derived from an EMBL/GenBank/DDBJ whole genome shotgun (WGS) entry which is preliminary data.</text>
</comment>
<evidence type="ECO:0000313" key="1">
    <source>
        <dbReference type="EMBL" id="PKQ64855.1"/>
    </source>
</evidence>
<dbReference type="InterPro" id="IPR014997">
    <property type="entry name" value="DUF1847"/>
</dbReference>
<name>A0A2N3I3H0_9BACT</name>
<reference evidence="1 2" key="1">
    <citation type="journal article" date="2017" name="Front. Microbiol.">
        <title>Labilibaculum manganireducens gen. nov., sp. nov. and Labilibaculum filiforme sp. nov., Novel Bacteroidetes Isolated from Subsurface Sediments of the Baltic Sea.</title>
        <authorList>
            <person name="Vandieken V."/>
            <person name="Marshall I.P."/>
            <person name="Niemann H."/>
            <person name="Engelen B."/>
            <person name="Cypionka H."/>
        </authorList>
    </citation>
    <scope>NUCLEOTIDE SEQUENCE [LARGE SCALE GENOMIC DNA]</scope>
    <source>
        <strain evidence="1 2">59.16B</strain>
    </source>
</reference>
<sequence length="160" mass="18338">MKNLYTEEFRKVMKVNFETTSMSSNRIEEIMNFARGIHFERIGIAHCITFSNEAQILKQYFSQYFDVYTIDCKYGRIAQRDIIGGIGGRILCNPAGQADFLNKKNTDLNISMGLCVGHDMIFSKMSNALVTNLFDKDFTNNNDPAAAIAHIQKIKYHENY</sequence>
<dbReference type="AlphaFoldDB" id="A0A2N3I3H0"/>
<dbReference type="EMBL" id="MVDD01000002">
    <property type="protein sequence ID" value="PKQ64855.1"/>
    <property type="molecule type" value="Genomic_DNA"/>
</dbReference>